<evidence type="ECO:0000256" key="1">
    <source>
        <dbReference type="ARBA" id="ARBA00005562"/>
    </source>
</evidence>
<feature type="compositionally biased region" description="Low complexity" evidence="4">
    <location>
        <begin position="561"/>
        <end position="576"/>
    </location>
</feature>
<evidence type="ECO:0000256" key="3">
    <source>
        <dbReference type="RuleBase" id="RU004019"/>
    </source>
</evidence>
<name>A0A553P7V3_TIGCA</name>
<keyword evidence="2 3" id="KW-0238">DNA-binding</keyword>
<dbReference type="PROSITE" id="PS51433">
    <property type="entry name" value="PNT"/>
    <property type="match status" value="1"/>
</dbReference>
<dbReference type="PANTHER" id="PTHR11849">
    <property type="entry name" value="ETS"/>
    <property type="match status" value="1"/>
</dbReference>
<dbReference type="InterPro" id="IPR013761">
    <property type="entry name" value="SAM/pointed_sf"/>
</dbReference>
<dbReference type="SMART" id="SM00251">
    <property type="entry name" value="SAM_PNT"/>
    <property type="match status" value="1"/>
</dbReference>
<evidence type="ECO:0000256" key="4">
    <source>
        <dbReference type="SAM" id="MobiDB-lite"/>
    </source>
</evidence>
<dbReference type="InterPro" id="IPR036388">
    <property type="entry name" value="WH-like_DNA-bd_sf"/>
</dbReference>
<evidence type="ECO:0000259" key="6">
    <source>
        <dbReference type="PROSITE" id="PS51433"/>
    </source>
</evidence>
<dbReference type="AlphaFoldDB" id="A0A553P7V3"/>
<evidence type="ECO:0000256" key="2">
    <source>
        <dbReference type="ARBA" id="ARBA00023125"/>
    </source>
</evidence>
<feature type="compositionally biased region" description="Low complexity" evidence="4">
    <location>
        <begin position="506"/>
        <end position="519"/>
    </location>
</feature>
<dbReference type="GO" id="GO:0030154">
    <property type="term" value="P:cell differentiation"/>
    <property type="evidence" value="ECO:0007669"/>
    <property type="project" value="TreeGrafter"/>
</dbReference>
<keyword evidence="3" id="KW-0539">Nucleus</keyword>
<feature type="compositionally biased region" description="Polar residues" evidence="4">
    <location>
        <begin position="521"/>
        <end position="537"/>
    </location>
</feature>
<dbReference type="Gene3D" id="1.10.150.50">
    <property type="entry name" value="Transcription Factor, Ets-1"/>
    <property type="match status" value="1"/>
</dbReference>
<feature type="region of interest" description="Disordered" evidence="4">
    <location>
        <begin position="117"/>
        <end position="181"/>
    </location>
</feature>
<keyword evidence="8" id="KW-1185">Reference proteome</keyword>
<dbReference type="GO" id="GO:0005634">
    <property type="term" value="C:nucleus"/>
    <property type="evidence" value="ECO:0007669"/>
    <property type="project" value="UniProtKB-SubCell"/>
</dbReference>
<evidence type="ECO:0000313" key="8">
    <source>
        <dbReference type="Proteomes" id="UP000318571"/>
    </source>
</evidence>
<dbReference type="PROSITE" id="PS50061">
    <property type="entry name" value="ETS_DOMAIN_3"/>
    <property type="match status" value="1"/>
</dbReference>
<comment type="similarity">
    <text evidence="1 3">Belongs to the ETS family.</text>
</comment>
<dbReference type="Gene3D" id="1.10.10.10">
    <property type="entry name" value="Winged helix-like DNA-binding domain superfamily/Winged helix DNA-binding domain"/>
    <property type="match status" value="1"/>
</dbReference>
<dbReference type="FunFam" id="1.10.10.10:FF:000996">
    <property type="entry name" value="Predicted protein"/>
    <property type="match status" value="1"/>
</dbReference>
<dbReference type="STRING" id="6832.A0A553P7V3"/>
<sequence>MSDVMIAGLDSILCDMDFDNGGENSFNSTMMHLAPTCASPQLQTSSNFDFDLDLLPADGEVPDLGLLPEFANLGNTSGSLSLEEYQQNCGSFQHLDYQVPSPTHTLSPLETLVHSPTMFSPYDNTQKSPGAKPTTKPHPHGDPGQRCVQMPSPMSLPPASPYSPATRPNRLSSTDSCMTSSSTASIMQDSLVEFQELRNKIKQERQDGYPHPPPPPYNIATRGTLNIKIEPCDQVGGVATASVPQVPQGHVDHGRMIEGSSTFASPQRFNFKPMESGMFGTSRSDVSSYCMNTNVDGHKPLISMAGQSGCMSVSSSQADSEDVRSKIEPVLSLAMAEVKDDIENKCRCLGISHDPNEWSPLEVRKWLMHTVHQNNIHINHDAEANKALEYWANMEGKHFSQIGEEEFKERLPQGHLVYDQLDLWKSNAHFLGQQGSVVSTACSSATTSASGSLLNSSEIKKEDDSLDFSYVLQMLENKDESSSTMGYSQASCPVTHPLSPPPPYPSTSSFDSPQASASSGCGISTQEPRSNETSTDYGSEHYDDDDNEDDTEMEAIGSGSGSTSTGSPVTTNPSVSGSGRVATNIHLWQFVKELLNQPQLYSGCIHWIDREKGIFKIVDSTRVAKLWGKRKNRPAMNYDKLSRSLRQYYKKGIMKKTERTQRLVYQFCTPYHL</sequence>
<comment type="caution">
    <text evidence="7">The sequence shown here is derived from an EMBL/GenBank/DDBJ whole genome shotgun (WGS) entry which is preliminary data.</text>
</comment>
<dbReference type="EMBL" id="VCGU01000007">
    <property type="protein sequence ID" value="TRY73764.1"/>
    <property type="molecule type" value="Genomic_DNA"/>
</dbReference>
<dbReference type="SUPFAM" id="SSF47769">
    <property type="entry name" value="SAM/Pointed domain"/>
    <property type="match status" value="1"/>
</dbReference>
<dbReference type="GO" id="GO:0043565">
    <property type="term" value="F:sequence-specific DNA binding"/>
    <property type="evidence" value="ECO:0007669"/>
    <property type="project" value="InterPro"/>
</dbReference>
<dbReference type="InterPro" id="IPR036390">
    <property type="entry name" value="WH_DNA-bd_sf"/>
</dbReference>
<dbReference type="PRINTS" id="PR00454">
    <property type="entry name" value="ETSDOMAIN"/>
</dbReference>
<dbReference type="Pfam" id="PF02198">
    <property type="entry name" value="SAM_PNT"/>
    <property type="match status" value="1"/>
</dbReference>
<feature type="domain" description="PNT" evidence="6">
    <location>
        <begin position="337"/>
        <end position="428"/>
    </location>
</feature>
<dbReference type="SMART" id="SM00413">
    <property type="entry name" value="ETS"/>
    <property type="match status" value="1"/>
</dbReference>
<feature type="domain" description="ETS" evidence="5">
    <location>
        <begin position="585"/>
        <end position="668"/>
    </location>
</feature>
<feature type="region of interest" description="Disordered" evidence="4">
    <location>
        <begin position="481"/>
        <end position="578"/>
    </location>
</feature>
<dbReference type="InterPro" id="IPR000418">
    <property type="entry name" value="Ets_dom"/>
</dbReference>
<evidence type="ECO:0008006" key="9">
    <source>
        <dbReference type="Google" id="ProtNLM"/>
    </source>
</evidence>
<protein>
    <recommendedName>
        <fullName evidence="9">ETS domain-containing protein</fullName>
    </recommendedName>
</protein>
<reference evidence="7 8" key="1">
    <citation type="journal article" date="2018" name="Nat. Ecol. Evol.">
        <title>Genomic signatures of mitonuclear coevolution across populations of Tigriopus californicus.</title>
        <authorList>
            <person name="Barreto F.S."/>
            <person name="Watson E.T."/>
            <person name="Lima T.G."/>
            <person name="Willett C.S."/>
            <person name="Edmands S."/>
            <person name="Li W."/>
            <person name="Burton R.S."/>
        </authorList>
    </citation>
    <scope>NUCLEOTIDE SEQUENCE [LARGE SCALE GENOMIC DNA]</scope>
    <source>
        <strain evidence="7 8">San Diego</strain>
    </source>
</reference>
<comment type="subcellular location">
    <subcellularLocation>
        <location evidence="3">Nucleus</location>
    </subcellularLocation>
</comment>
<dbReference type="Proteomes" id="UP000318571">
    <property type="component" value="Chromosome 3"/>
</dbReference>
<dbReference type="PANTHER" id="PTHR11849:SF182">
    <property type="entry name" value="SAM POINTED DOMAIN-CONTAINING ETS TRANSCRIPTION FACTOR"/>
    <property type="match status" value="1"/>
</dbReference>
<evidence type="ECO:0000259" key="5">
    <source>
        <dbReference type="PROSITE" id="PS50061"/>
    </source>
</evidence>
<dbReference type="InterPro" id="IPR046328">
    <property type="entry name" value="ETS_fam"/>
</dbReference>
<gene>
    <name evidence="7" type="ORF">TCAL_02557</name>
</gene>
<feature type="compositionally biased region" description="Low complexity" evidence="4">
    <location>
        <begin position="172"/>
        <end position="181"/>
    </location>
</feature>
<proteinExistence type="inferred from homology"/>
<dbReference type="Pfam" id="PF00178">
    <property type="entry name" value="Ets"/>
    <property type="match status" value="1"/>
</dbReference>
<dbReference type="SUPFAM" id="SSF46785">
    <property type="entry name" value="Winged helix' DNA-binding domain"/>
    <property type="match status" value="1"/>
</dbReference>
<dbReference type="GO" id="GO:0000981">
    <property type="term" value="F:DNA-binding transcription factor activity, RNA polymerase II-specific"/>
    <property type="evidence" value="ECO:0007669"/>
    <property type="project" value="TreeGrafter"/>
</dbReference>
<evidence type="ECO:0000313" key="7">
    <source>
        <dbReference type="EMBL" id="TRY73764.1"/>
    </source>
</evidence>
<dbReference type="InterPro" id="IPR003118">
    <property type="entry name" value="Pointed_dom"/>
</dbReference>
<dbReference type="PROSITE" id="PS00346">
    <property type="entry name" value="ETS_DOMAIN_2"/>
    <property type="match status" value="1"/>
</dbReference>
<organism evidence="7 8">
    <name type="scientific">Tigriopus californicus</name>
    <name type="common">Marine copepod</name>
    <dbReference type="NCBI Taxonomy" id="6832"/>
    <lineage>
        <taxon>Eukaryota</taxon>
        <taxon>Metazoa</taxon>
        <taxon>Ecdysozoa</taxon>
        <taxon>Arthropoda</taxon>
        <taxon>Crustacea</taxon>
        <taxon>Multicrustacea</taxon>
        <taxon>Hexanauplia</taxon>
        <taxon>Copepoda</taxon>
        <taxon>Harpacticoida</taxon>
        <taxon>Harpacticidae</taxon>
        <taxon>Tigriopus</taxon>
    </lineage>
</organism>
<accession>A0A553P7V3</accession>
<feature type="compositionally biased region" description="Acidic residues" evidence="4">
    <location>
        <begin position="542"/>
        <end position="553"/>
    </location>
</feature>